<evidence type="ECO:0000313" key="2">
    <source>
        <dbReference type="Proteomes" id="UP001324634"/>
    </source>
</evidence>
<dbReference type="Proteomes" id="UP001324634">
    <property type="component" value="Chromosome"/>
</dbReference>
<evidence type="ECO:0008006" key="3">
    <source>
        <dbReference type="Google" id="ProtNLM"/>
    </source>
</evidence>
<dbReference type="KEGG" id="psti:SOO65_17070"/>
<dbReference type="EMBL" id="CP139487">
    <property type="protein sequence ID" value="WPU64407.1"/>
    <property type="molecule type" value="Genomic_DNA"/>
</dbReference>
<reference evidence="1 2" key="1">
    <citation type="submission" date="2023-11" db="EMBL/GenBank/DDBJ databases">
        <title>Peredibacter starrii A3.12.</title>
        <authorList>
            <person name="Mitchell R.J."/>
        </authorList>
    </citation>
    <scope>NUCLEOTIDE SEQUENCE [LARGE SCALE GENOMIC DNA]</scope>
    <source>
        <strain evidence="1 2">A3.12</strain>
    </source>
</reference>
<dbReference type="AlphaFoldDB" id="A0AAX4HM81"/>
<gene>
    <name evidence="1" type="ORF">SOO65_17070</name>
</gene>
<organism evidence="1 2">
    <name type="scientific">Peredibacter starrii</name>
    <dbReference type="NCBI Taxonomy" id="28202"/>
    <lineage>
        <taxon>Bacteria</taxon>
        <taxon>Pseudomonadati</taxon>
        <taxon>Bdellovibrionota</taxon>
        <taxon>Bacteriovoracia</taxon>
        <taxon>Bacteriovoracales</taxon>
        <taxon>Bacteriovoracaceae</taxon>
        <taxon>Peredibacter</taxon>
    </lineage>
</organism>
<keyword evidence="2" id="KW-1185">Reference proteome</keyword>
<name>A0AAX4HM81_9BACT</name>
<sequence length="103" mass="12005">MMDKTYTQFQKKIVPYLDGSLSAEETAEFEAFVHTHPEFGAQIKSKEEEIQGLKAMIPMPVLTRESQETLESEIRTSIFNLLKEEPKGLFDSVRIKFEDWFSR</sequence>
<accession>A0AAX4HM81</accession>
<protein>
    <recommendedName>
        <fullName evidence="3">Anti-sigma factor</fullName>
    </recommendedName>
</protein>
<proteinExistence type="predicted"/>
<evidence type="ECO:0000313" key="1">
    <source>
        <dbReference type="EMBL" id="WPU64407.1"/>
    </source>
</evidence>
<dbReference type="RefSeq" id="WP_321393157.1">
    <property type="nucleotide sequence ID" value="NZ_CP139487.1"/>
</dbReference>